<keyword evidence="3" id="KW-1185">Reference proteome</keyword>
<accession>A0A7H0H8G0</accession>
<dbReference type="AlphaFoldDB" id="A0A7H0H8G0"/>
<organism evidence="2 3">
    <name type="scientific">Tessaracoccus defluvii</name>
    <dbReference type="NCBI Taxonomy" id="1285901"/>
    <lineage>
        <taxon>Bacteria</taxon>
        <taxon>Bacillati</taxon>
        <taxon>Actinomycetota</taxon>
        <taxon>Actinomycetes</taxon>
        <taxon>Propionibacteriales</taxon>
        <taxon>Propionibacteriaceae</taxon>
        <taxon>Tessaracoccus</taxon>
    </lineage>
</organism>
<protein>
    <submittedName>
        <fullName evidence="2">DUF937 domain-containing protein</fullName>
    </submittedName>
</protein>
<dbReference type="Proteomes" id="UP000516117">
    <property type="component" value="Chromosome"/>
</dbReference>
<dbReference type="KEGG" id="tdf:H9L22_05600"/>
<gene>
    <name evidence="2" type="ORF">H9L22_05600</name>
</gene>
<dbReference type="InterPro" id="IPR009282">
    <property type="entry name" value="DUF937"/>
</dbReference>
<evidence type="ECO:0000256" key="1">
    <source>
        <dbReference type="SAM" id="MobiDB-lite"/>
    </source>
</evidence>
<feature type="region of interest" description="Disordered" evidence="1">
    <location>
        <begin position="164"/>
        <end position="217"/>
    </location>
</feature>
<dbReference type="RefSeq" id="WP_187721925.1">
    <property type="nucleotide sequence ID" value="NZ_BAABBL010000003.1"/>
</dbReference>
<feature type="compositionally biased region" description="Low complexity" evidence="1">
    <location>
        <begin position="191"/>
        <end position="209"/>
    </location>
</feature>
<name>A0A7H0H8G0_9ACTN</name>
<proteinExistence type="predicted"/>
<evidence type="ECO:0000313" key="2">
    <source>
        <dbReference type="EMBL" id="QNP56826.1"/>
    </source>
</evidence>
<feature type="compositionally biased region" description="Polar residues" evidence="1">
    <location>
        <begin position="181"/>
        <end position="190"/>
    </location>
</feature>
<feature type="compositionally biased region" description="Low complexity" evidence="1">
    <location>
        <begin position="166"/>
        <end position="180"/>
    </location>
</feature>
<dbReference type="EMBL" id="CP060789">
    <property type="protein sequence ID" value="QNP56826.1"/>
    <property type="molecule type" value="Genomic_DNA"/>
</dbReference>
<evidence type="ECO:0000313" key="3">
    <source>
        <dbReference type="Proteomes" id="UP000516117"/>
    </source>
</evidence>
<dbReference type="Pfam" id="PF06078">
    <property type="entry name" value="DUF937"/>
    <property type="match status" value="1"/>
</dbReference>
<sequence length="233" mass="23447">MSDIDDLLNQLPFDQLAAQVGASPDEVRNAAANALPALLMGMDANAQDPAGAASLQGALGGHSGDLFGSILGGMFDTGAIDTTDGEKITRNIFGSNEDAVVNQLGASSGDSGLIKKLLPILAPIVMSWLAGKLMKVDQNQGQAQPQSGGGGILGDILGQVLGGGAAQQPQVKTQPQVQQPSFKEQSAPSGTPTMQIPTPTQTTQQQSQPADTGGLGGGILGDILGGLLGGGRR</sequence>
<reference evidence="2 3" key="1">
    <citation type="submission" date="2020-08" db="EMBL/GenBank/DDBJ databases">
        <title>Genome sequence of Tessaracoccus defluvii JCM 17540T.</title>
        <authorList>
            <person name="Hyun D.-W."/>
            <person name="Bae J.-W."/>
        </authorList>
    </citation>
    <scope>NUCLEOTIDE SEQUENCE [LARGE SCALE GENOMIC DNA]</scope>
    <source>
        <strain evidence="2 3">JCM 17540</strain>
    </source>
</reference>